<dbReference type="GO" id="GO:0004467">
    <property type="term" value="F:long-chain fatty acid-CoA ligase activity"/>
    <property type="evidence" value="ECO:0007669"/>
    <property type="project" value="TreeGrafter"/>
</dbReference>
<dbReference type="EMBL" id="AZHW01001449">
    <property type="protein sequence ID" value="ETW92527.1"/>
    <property type="molecule type" value="Genomic_DNA"/>
</dbReference>
<dbReference type="Pfam" id="PF00501">
    <property type="entry name" value="AMP-binding"/>
    <property type="match status" value="1"/>
</dbReference>
<proteinExistence type="inferred from homology"/>
<keyword evidence="7" id="KW-1185">Reference proteome</keyword>
<comment type="caution">
    <text evidence="6">The sequence shown here is derived from an EMBL/GenBank/DDBJ whole genome shotgun (WGS) entry which is preliminary data.</text>
</comment>
<name>W4L3B0_ENTF1</name>
<evidence type="ECO:0000256" key="3">
    <source>
        <dbReference type="ARBA" id="ARBA00022741"/>
    </source>
</evidence>
<dbReference type="GO" id="GO:0005524">
    <property type="term" value="F:ATP binding"/>
    <property type="evidence" value="ECO:0007669"/>
    <property type="project" value="UniProtKB-KW"/>
</dbReference>
<evidence type="ECO:0000313" key="7">
    <source>
        <dbReference type="Proteomes" id="UP000019141"/>
    </source>
</evidence>
<evidence type="ECO:0000256" key="2">
    <source>
        <dbReference type="ARBA" id="ARBA00022598"/>
    </source>
</evidence>
<dbReference type="InterPro" id="IPR000873">
    <property type="entry name" value="AMP-dep_synth/lig_dom"/>
</dbReference>
<dbReference type="HOGENOM" id="CLU_000022_59_4_7"/>
<comment type="similarity">
    <text evidence="1">Belongs to the ATP-dependent AMP-binding enzyme family.</text>
</comment>
<keyword evidence="3" id="KW-0547">Nucleotide-binding</keyword>
<evidence type="ECO:0000256" key="4">
    <source>
        <dbReference type="ARBA" id="ARBA00022840"/>
    </source>
</evidence>
<dbReference type="GO" id="GO:0005886">
    <property type="term" value="C:plasma membrane"/>
    <property type="evidence" value="ECO:0007669"/>
    <property type="project" value="TreeGrafter"/>
</dbReference>
<dbReference type="PANTHER" id="PTHR43107">
    <property type="entry name" value="LONG-CHAIN FATTY ACID TRANSPORT PROTEIN"/>
    <property type="match status" value="1"/>
</dbReference>
<evidence type="ECO:0000313" key="6">
    <source>
        <dbReference type="EMBL" id="ETW92527.1"/>
    </source>
</evidence>
<gene>
    <name evidence="6" type="ORF">ETSY1_43240</name>
</gene>
<feature type="non-terminal residue" evidence="6">
    <location>
        <position position="277"/>
    </location>
</feature>
<dbReference type="PROSITE" id="PS00455">
    <property type="entry name" value="AMP_BINDING"/>
    <property type="match status" value="1"/>
</dbReference>
<evidence type="ECO:0000256" key="1">
    <source>
        <dbReference type="ARBA" id="ARBA00006432"/>
    </source>
</evidence>
<sequence>MHIRDLLESRAAAHPDRTFLIFEDTETSYREFDSTVNRVANGLRQCGISTGDRVCVMLSNCPQFLYTWFALMKLGAILVPINSAFRSTETHFILEHSGAAAIVVDDVTGPVVADIVTALPALQHRISIAEVPGEGETAWTSLAHEQPATFSGPDIDPEHVASIIYTSGTTGTPKGVMQPHRSYIVAGESFAMRTALQADDRIFTILPLFHANAQFYSTMGTLVAGATMILSPRFSASRFWEQVDQHQATQFNFIGAIARILYHQAPSPKDASHRVRL</sequence>
<dbReference type="InterPro" id="IPR042099">
    <property type="entry name" value="ANL_N_sf"/>
</dbReference>
<dbReference type="Proteomes" id="UP000019141">
    <property type="component" value="Unassembled WGS sequence"/>
</dbReference>
<dbReference type="GO" id="GO:0005324">
    <property type="term" value="F:long-chain fatty acid transmembrane transporter activity"/>
    <property type="evidence" value="ECO:0007669"/>
    <property type="project" value="TreeGrafter"/>
</dbReference>
<dbReference type="InterPro" id="IPR020845">
    <property type="entry name" value="AMP-binding_CS"/>
</dbReference>
<evidence type="ECO:0000259" key="5">
    <source>
        <dbReference type="Pfam" id="PF00501"/>
    </source>
</evidence>
<protein>
    <recommendedName>
        <fullName evidence="5">AMP-dependent synthetase/ligase domain-containing protein</fullName>
    </recommendedName>
</protein>
<dbReference type="Gene3D" id="3.40.50.12780">
    <property type="entry name" value="N-terminal domain of ligase-like"/>
    <property type="match status" value="1"/>
</dbReference>
<dbReference type="PANTHER" id="PTHR43107:SF15">
    <property type="entry name" value="FATTY ACID TRANSPORT PROTEIN 3, ISOFORM A"/>
    <property type="match status" value="1"/>
</dbReference>
<organism evidence="6 7">
    <name type="scientific">Entotheonella factor</name>
    <dbReference type="NCBI Taxonomy" id="1429438"/>
    <lineage>
        <taxon>Bacteria</taxon>
        <taxon>Pseudomonadati</taxon>
        <taxon>Nitrospinota/Tectimicrobiota group</taxon>
        <taxon>Candidatus Tectimicrobiota</taxon>
        <taxon>Candidatus Entotheonellia</taxon>
        <taxon>Candidatus Entotheonellales</taxon>
        <taxon>Candidatus Entotheonellaceae</taxon>
        <taxon>Candidatus Entotheonella</taxon>
    </lineage>
</organism>
<dbReference type="AlphaFoldDB" id="W4L3B0"/>
<keyword evidence="2" id="KW-0436">Ligase</keyword>
<reference evidence="6 7" key="1">
    <citation type="journal article" date="2014" name="Nature">
        <title>An environmental bacterial taxon with a large and distinct metabolic repertoire.</title>
        <authorList>
            <person name="Wilson M.C."/>
            <person name="Mori T."/>
            <person name="Ruckert C."/>
            <person name="Uria A.R."/>
            <person name="Helf M.J."/>
            <person name="Takada K."/>
            <person name="Gernert C."/>
            <person name="Steffens U.A."/>
            <person name="Heycke N."/>
            <person name="Schmitt S."/>
            <person name="Rinke C."/>
            <person name="Helfrich E.J."/>
            <person name="Brachmann A.O."/>
            <person name="Gurgui C."/>
            <person name="Wakimoto T."/>
            <person name="Kracht M."/>
            <person name="Crusemann M."/>
            <person name="Hentschel U."/>
            <person name="Abe I."/>
            <person name="Matsunaga S."/>
            <person name="Kalinowski J."/>
            <person name="Takeyama H."/>
            <person name="Piel J."/>
        </authorList>
    </citation>
    <scope>NUCLEOTIDE SEQUENCE [LARGE SCALE GENOMIC DNA]</scope>
    <source>
        <strain evidence="7">TSY1</strain>
    </source>
</reference>
<dbReference type="SUPFAM" id="SSF56801">
    <property type="entry name" value="Acetyl-CoA synthetase-like"/>
    <property type="match status" value="1"/>
</dbReference>
<keyword evidence="4" id="KW-0067">ATP-binding</keyword>
<feature type="domain" description="AMP-dependent synthetase/ligase" evidence="5">
    <location>
        <begin position="7"/>
        <end position="276"/>
    </location>
</feature>
<accession>W4L3B0</accession>
<dbReference type="GO" id="GO:0044539">
    <property type="term" value="P:long-chain fatty acid import into cell"/>
    <property type="evidence" value="ECO:0007669"/>
    <property type="project" value="TreeGrafter"/>
</dbReference>